<evidence type="ECO:0000256" key="2">
    <source>
        <dbReference type="ARBA" id="ARBA00022980"/>
    </source>
</evidence>
<protein>
    <recommendedName>
        <fullName evidence="4">Small ribosomal subunit protein eS24</fullName>
    </recommendedName>
</protein>
<dbReference type="GO" id="GO:1990904">
    <property type="term" value="C:ribonucleoprotein complex"/>
    <property type="evidence" value="ECO:0007669"/>
    <property type="project" value="UniProtKB-KW"/>
</dbReference>
<dbReference type="PANTHER" id="PTHR10496">
    <property type="entry name" value="40S RIBOSOMAL PROTEIN S24"/>
    <property type="match status" value="1"/>
</dbReference>
<evidence type="ECO:0000256" key="5">
    <source>
        <dbReference type="RuleBase" id="RU004381"/>
    </source>
</evidence>
<organism evidence="7">
    <name type="scientific">uncultured marine group II/III euryarchaeote KM3_60_A11</name>
    <dbReference type="NCBI Taxonomy" id="1456469"/>
    <lineage>
        <taxon>Archaea</taxon>
        <taxon>Methanobacteriati</taxon>
        <taxon>Methanobacteriota</taxon>
        <taxon>environmental samples</taxon>
    </lineage>
</organism>
<reference evidence="7" key="1">
    <citation type="journal article" date="2014" name="Genome Biol. Evol.">
        <title>Pangenome evidence for extensive interdomain horizontal transfer affecting lineage core and shell genes in uncultured planktonic thaumarchaeota and euryarchaeota.</title>
        <authorList>
            <person name="Deschamps P."/>
            <person name="Zivanovic Y."/>
            <person name="Moreira D."/>
            <person name="Rodriguez-Valera F."/>
            <person name="Lopez-Garcia P."/>
        </authorList>
    </citation>
    <scope>NUCLEOTIDE SEQUENCE</scope>
</reference>
<dbReference type="InterPro" id="IPR001976">
    <property type="entry name" value="Ribosomal_eS24"/>
</dbReference>
<dbReference type="HAMAP" id="MF_00545">
    <property type="entry name" value="Ribosomal_eS24"/>
    <property type="match status" value="1"/>
</dbReference>
<dbReference type="GO" id="GO:0006412">
    <property type="term" value="P:translation"/>
    <property type="evidence" value="ECO:0007669"/>
    <property type="project" value="UniProtKB-UniRule"/>
</dbReference>
<evidence type="ECO:0000256" key="6">
    <source>
        <dbReference type="SAM" id="MobiDB-lite"/>
    </source>
</evidence>
<feature type="region of interest" description="Disordered" evidence="6">
    <location>
        <begin position="79"/>
        <end position="146"/>
    </location>
</feature>
<accession>A0A075HGX4</accession>
<evidence type="ECO:0000256" key="3">
    <source>
        <dbReference type="ARBA" id="ARBA00023274"/>
    </source>
</evidence>
<evidence type="ECO:0000313" key="7">
    <source>
        <dbReference type="EMBL" id="AIF13153.1"/>
    </source>
</evidence>
<dbReference type="GO" id="GO:0005840">
    <property type="term" value="C:ribosome"/>
    <property type="evidence" value="ECO:0007669"/>
    <property type="project" value="UniProtKB-KW"/>
</dbReference>
<evidence type="ECO:0000256" key="1">
    <source>
        <dbReference type="ARBA" id="ARBA00009680"/>
    </source>
</evidence>
<keyword evidence="3 4" id="KW-0687">Ribonucleoprotein</keyword>
<proteinExistence type="inferred from homology"/>
<comment type="similarity">
    <text evidence="1 4 5">Belongs to the eukaryotic ribosomal protein eS24 family.</text>
</comment>
<name>A0A075HGX4_9EURY</name>
<dbReference type="InterPro" id="IPR012678">
    <property type="entry name" value="Ribosomal_uL23/eL15/eS24_sf"/>
</dbReference>
<gene>
    <name evidence="7" type="primary">RP-S24e</name>
    <name evidence="7" type="synonym">RPS24</name>
    <name evidence="4" type="synonym">rps24e</name>
</gene>
<dbReference type="EMBL" id="KF900965">
    <property type="protein sequence ID" value="AIF13153.1"/>
    <property type="molecule type" value="Genomic_DNA"/>
</dbReference>
<dbReference type="GO" id="GO:0003735">
    <property type="term" value="F:structural constituent of ribosome"/>
    <property type="evidence" value="ECO:0007669"/>
    <property type="project" value="InterPro"/>
</dbReference>
<dbReference type="InterPro" id="IPR018098">
    <property type="entry name" value="Ribosomal_eS24_CS"/>
</dbReference>
<dbReference type="InterPro" id="IPR053709">
    <property type="entry name" value="eRP_eS24_sf"/>
</dbReference>
<sequence>MEMEIAEKNDNPLLHRQEVQIVIRHENKGTPKRKEVIQSLSEQLKAKKDLIVIAHLKNKYGKTETQGYAKIYANAEALNRIETKPSIARQKPSEKKPPKAKKSKKEEKVKEETEPVEETTQKETPEKEAQGETTEKETPVEEEKSE</sequence>
<keyword evidence="2 4" id="KW-0689">Ribosomal protein</keyword>
<dbReference type="PROSITE" id="PS00529">
    <property type="entry name" value="RIBOSOMAL_S24E"/>
    <property type="match status" value="1"/>
</dbReference>
<dbReference type="SUPFAM" id="SSF54189">
    <property type="entry name" value="Ribosomal proteins S24e, L23 and L15e"/>
    <property type="match status" value="1"/>
</dbReference>
<dbReference type="Gene3D" id="3.30.70.3370">
    <property type="match status" value="1"/>
</dbReference>
<evidence type="ECO:0000256" key="4">
    <source>
        <dbReference type="HAMAP-Rule" id="MF_00545"/>
    </source>
</evidence>
<feature type="compositionally biased region" description="Basic and acidic residues" evidence="6">
    <location>
        <begin position="104"/>
        <end position="146"/>
    </location>
</feature>
<dbReference type="AlphaFoldDB" id="A0A075HGX4"/>
<dbReference type="Pfam" id="PF01282">
    <property type="entry name" value="Ribosomal_S24e"/>
    <property type="match status" value="1"/>
</dbReference>